<proteinExistence type="inferred from homology"/>
<dbReference type="GO" id="GO:0003723">
    <property type="term" value="F:RNA binding"/>
    <property type="evidence" value="ECO:0007669"/>
    <property type="project" value="UniProtKB-KW"/>
</dbReference>
<evidence type="ECO:0000256" key="5">
    <source>
        <dbReference type="ARBA" id="ARBA00016034"/>
    </source>
</evidence>
<keyword evidence="8" id="KW-0694">RNA-binding</keyword>
<evidence type="ECO:0000256" key="6">
    <source>
        <dbReference type="ARBA" id="ARBA00022448"/>
    </source>
</evidence>
<dbReference type="OMA" id="NWYVVPC"/>
<dbReference type="AlphaFoldDB" id="D6WHC5"/>
<dbReference type="PhylomeDB" id="D6WHC5"/>
<dbReference type="EMBL" id="KQ971321">
    <property type="protein sequence ID" value="EFA00641.1"/>
    <property type="molecule type" value="Genomic_DNA"/>
</dbReference>
<dbReference type="Gene3D" id="3.30.470.30">
    <property type="entry name" value="DNA ligase/mRNA capping enzyme"/>
    <property type="match status" value="1"/>
</dbReference>
<reference evidence="12 13" key="1">
    <citation type="journal article" date="2008" name="Nature">
        <title>The genome of the model beetle and pest Tribolium castaneum.</title>
        <authorList>
            <consortium name="Tribolium Genome Sequencing Consortium"/>
            <person name="Richards S."/>
            <person name="Gibbs R.A."/>
            <person name="Weinstock G.M."/>
            <person name="Brown S.J."/>
            <person name="Denell R."/>
            <person name="Beeman R.W."/>
            <person name="Gibbs R."/>
            <person name="Beeman R.W."/>
            <person name="Brown S.J."/>
            <person name="Bucher G."/>
            <person name="Friedrich M."/>
            <person name="Grimmelikhuijzen C.J."/>
            <person name="Klingler M."/>
            <person name="Lorenzen M."/>
            <person name="Richards S."/>
            <person name="Roth S."/>
            <person name="Schroder R."/>
            <person name="Tautz D."/>
            <person name="Zdobnov E.M."/>
            <person name="Muzny D."/>
            <person name="Gibbs R.A."/>
            <person name="Weinstock G.M."/>
            <person name="Attaway T."/>
            <person name="Bell S."/>
            <person name="Buhay C.J."/>
            <person name="Chandrabose M.N."/>
            <person name="Chavez D."/>
            <person name="Clerk-Blankenburg K.P."/>
            <person name="Cree A."/>
            <person name="Dao M."/>
            <person name="Davis C."/>
            <person name="Chacko J."/>
            <person name="Dinh H."/>
            <person name="Dugan-Rocha S."/>
            <person name="Fowler G."/>
            <person name="Garner T.T."/>
            <person name="Garnes J."/>
            <person name="Gnirke A."/>
            <person name="Hawes A."/>
            <person name="Hernandez J."/>
            <person name="Hines S."/>
            <person name="Holder M."/>
            <person name="Hume J."/>
            <person name="Jhangiani S.N."/>
            <person name="Joshi V."/>
            <person name="Khan Z.M."/>
            <person name="Jackson L."/>
            <person name="Kovar C."/>
            <person name="Kowis A."/>
            <person name="Lee S."/>
            <person name="Lewis L.R."/>
            <person name="Margolis J."/>
            <person name="Morgan M."/>
            <person name="Nazareth L.V."/>
            <person name="Nguyen N."/>
            <person name="Okwuonu G."/>
            <person name="Parker D."/>
            <person name="Richards S."/>
            <person name="Ruiz S.J."/>
            <person name="Santibanez J."/>
            <person name="Savard J."/>
            <person name="Scherer S.E."/>
            <person name="Schneider B."/>
            <person name="Sodergren E."/>
            <person name="Tautz D."/>
            <person name="Vattahil S."/>
            <person name="Villasana D."/>
            <person name="White C.S."/>
            <person name="Wright R."/>
            <person name="Park Y."/>
            <person name="Beeman R.W."/>
            <person name="Lord J."/>
            <person name="Oppert B."/>
            <person name="Lorenzen M."/>
            <person name="Brown S."/>
            <person name="Wang L."/>
            <person name="Savard J."/>
            <person name="Tautz D."/>
            <person name="Richards S."/>
            <person name="Weinstock G."/>
            <person name="Gibbs R.A."/>
            <person name="Liu Y."/>
            <person name="Worley K."/>
            <person name="Weinstock G."/>
            <person name="Elsik C.G."/>
            <person name="Reese J.T."/>
            <person name="Elhaik E."/>
            <person name="Landan G."/>
            <person name="Graur D."/>
            <person name="Arensburger P."/>
            <person name="Atkinson P."/>
            <person name="Beeman R.W."/>
            <person name="Beidler J."/>
            <person name="Brown S.J."/>
            <person name="Demuth J.P."/>
            <person name="Drury D.W."/>
            <person name="Du Y.Z."/>
            <person name="Fujiwara H."/>
            <person name="Lorenzen M."/>
            <person name="Maselli V."/>
            <person name="Osanai M."/>
            <person name="Park Y."/>
            <person name="Robertson H.M."/>
            <person name="Tu Z."/>
            <person name="Wang J.J."/>
            <person name="Wang S."/>
            <person name="Richards S."/>
            <person name="Song H."/>
            <person name="Zhang L."/>
            <person name="Sodergren E."/>
            <person name="Werner D."/>
            <person name="Stanke M."/>
            <person name="Morgenstern B."/>
            <person name="Solovyev V."/>
            <person name="Kosarev P."/>
            <person name="Brown G."/>
            <person name="Chen H.C."/>
            <person name="Ermolaeva O."/>
            <person name="Hlavina W."/>
            <person name="Kapustin Y."/>
            <person name="Kiryutin B."/>
            <person name="Kitts P."/>
            <person name="Maglott D."/>
            <person name="Pruitt K."/>
            <person name="Sapojnikov V."/>
            <person name="Souvorov A."/>
            <person name="Mackey A.J."/>
            <person name="Waterhouse R.M."/>
            <person name="Wyder S."/>
            <person name="Zdobnov E.M."/>
            <person name="Zdobnov E.M."/>
            <person name="Wyder S."/>
            <person name="Kriventseva E.V."/>
            <person name="Kadowaki T."/>
            <person name="Bork P."/>
            <person name="Aranda M."/>
            <person name="Bao R."/>
            <person name="Beermann A."/>
            <person name="Berns N."/>
            <person name="Bolognesi R."/>
            <person name="Bonneton F."/>
            <person name="Bopp D."/>
            <person name="Brown S.J."/>
            <person name="Bucher G."/>
            <person name="Butts T."/>
            <person name="Chaumot A."/>
            <person name="Denell R.E."/>
            <person name="Ferrier D.E."/>
            <person name="Friedrich M."/>
            <person name="Gordon C.M."/>
            <person name="Jindra M."/>
            <person name="Klingler M."/>
            <person name="Lan Q."/>
            <person name="Lattorff H.M."/>
            <person name="Laudet V."/>
            <person name="von Levetsow C."/>
            <person name="Liu Z."/>
            <person name="Lutz R."/>
            <person name="Lynch J.A."/>
            <person name="da Fonseca R.N."/>
            <person name="Posnien N."/>
            <person name="Reuter R."/>
            <person name="Roth S."/>
            <person name="Savard J."/>
            <person name="Schinko J.B."/>
            <person name="Schmitt C."/>
            <person name="Schoppmeier M."/>
            <person name="Schroder R."/>
            <person name="Shippy T.D."/>
            <person name="Simonnet F."/>
            <person name="Marques-Souza H."/>
            <person name="Tautz D."/>
            <person name="Tomoyasu Y."/>
            <person name="Trauner J."/>
            <person name="Van der Zee M."/>
            <person name="Vervoort M."/>
            <person name="Wittkopp N."/>
            <person name="Wimmer E.A."/>
            <person name="Yang X."/>
            <person name="Jones A.K."/>
            <person name="Sattelle D.B."/>
            <person name="Ebert P.R."/>
            <person name="Nelson D."/>
            <person name="Scott J.G."/>
            <person name="Beeman R.W."/>
            <person name="Muthukrishnan S."/>
            <person name="Kramer K.J."/>
            <person name="Arakane Y."/>
            <person name="Beeman R.W."/>
            <person name="Zhu Q."/>
            <person name="Hogenkamp D."/>
            <person name="Dixit R."/>
            <person name="Oppert B."/>
            <person name="Jiang H."/>
            <person name="Zou Z."/>
            <person name="Marshall J."/>
            <person name="Elpidina E."/>
            <person name="Vinokurov K."/>
            <person name="Oppert C."/>
            <person name="Zou Z."/>
            <person name="Evans J."/>
            <person name="Lu Z."/>
            <person name="Zhao P."/>
            <person name="Sumathipala N."/>
            <person name="Altincicek B."/>
            <person name="Vilcinskas A."/>
            <person name="Williams M."/>
            <person name="Hultmark D."/>
            <person name="Hetru C."/>
            <person name="Jiang H."/>
            <person name="Grimmelikhuijzen C.J."/>
            <person name="Hauser F."/>
            <person name="Cazzamali G."/>
            <person name="Williamson M."/>
            <person name="Park Y."/>
            <person name="Li B."/>
            <person name="Tanaka Y."/>
            <person name="Predel R."/>
            <person name="Neupert S."/>
            <person name="Schachtner J."/>
            <person name="Verleyen P."/>
            <person name="Raible F."/>
            <person name="Bork P."/>
            <person name="Friedrich M."/>
            <person name="Walden K.K."/>
            <person name="Robertson H.M."/>
            <person name="Angeli S."/>
            <person name="Foret S."/>
            <person name="Bucher G."/>
            <person name="Schuetz S."/>
            <person name="Maleszka R."/>
            <person name="Wimmer E.A."/>
            <person name="Beeman R.W."/>
            <person name="Lorenzen M."/>
            <person name="Tomoyasu Y."/>
            <person name="Miller S.C."/>
            <person name="Grossmann D."/>
            <person name="Bucher G."/>
        </authorList>
    </citation>
    <scope>NUCLEOTIDE SEQUENCE [LARGE SCALE GENOMIC DNA]</scope>
    <source>
        <strain evidence="12 13">Georgia GA2</strain>
    </source>
</reference>
<dbReference type="CDD" id="cd09232">
    <property type="entry name" value="Snurportin-1_C"/>
    <property type="match status" value="1"/>
</dbReference>
<dbReference type="eggNOG" id="KOG3132">
    <property type="taxonomic scope" value="Eukaryota"/>
</dbReference>
<evidence type="ECO:0000256" key="4">
    <source>
        <dbReference type="ARBA" id="ARBA00007540"/>
    </source>
</evidence>
<evidence type="ECO:0000313" key="12">
    <source>
        <dbReference type="EMBL" id="EFA00641.1"/>
    </source>
</evidence>
<keyword evidence="6" id="KW-0813">Transport</keyword>
<name>D6WHC5_TRICA</name>
<gene>
    <name evidence="12" type="primary">AUGUSTUS-3.0.2_03517</name>
    <name evidence="12" type="ORF">TcasGA2_TC003517</name>
</gene>
<dbReference type="FunCoup" id="D6WHC5">
    <property type="interactions" value="714"/>
</dbReference>
<dbReference type="Pfam" id="PF21974">
    <property type="entry name" value="SPN1_m3Gcap_bd"/>
    <property type="match status" value="1"/>
</dbReference>
<comment type="function">
    <text evidence="1">Functions as an U snRNP-specific nuclear import adapter. Involved in the trimethylguanosine (m3G)-cap-dependent nuclear import of U snRNPs. Binds specifically to the terminal m3G-cap U snRNAs.</text>
</comment>
<dbReference type="InParanoid" id="D6WHC5"/>
<feature type="region of interest" description="Disordered" evidence="10">
    <location>
        <begin position="267"/>
        <end position="302"/>
    </location>
</feature>
<dbReference type="GO" id="GO:0005737">
    <property type="term" value="C:cytoplasm"/>
    <property type="evidence" value="ECO:0007669"/>
    <property type="project" value="UniProtKB-SubCell"/>
</dbReference>
<keyword evidence="9" id="KW-0539">Nucleus</keyword>
<reference evidence="12 13" key="2">
    <citation type="journal article" date="2010" name="Nucleic Acids Res.">
        <title>BeetleBase in 2010: revisions to provide comprehensive genomic information for Tribolium castaneum.</title>
        <authorList>
            <person name="Kim H.S."/>
            <person name="Murphy T."/>
            <person name="Xia J."/>
            <person name="Caragea D."/>
            <person name="Park Y."/>
            <person name="Beeman R.W."/>
            <person name="Lorenzen M.D."/>
            <person name="Butcher S."/>
            <person name="Manak J.R."/>
            <person name="Brown S.J."/>
        </authorList>
    </citation>
    <scope>GENOME REANNOTATION</scope>
    <source>
        <strain evidence="12 13">Georgia GA2</strain>
    </source>
</reference>
<comment type="similarity">
    <text evidence="4">Belongs to the snurportin family.</text>
</comment>
<protein>
    <recommendedName>
        <fullName evidence="5">Snurportin-1</fullName>
    </recommendedName>
</protein>
<keyword evidence="7" id="KW-0963">Cytoplasm</keyword>
<evidence type="ECO:0000256" key="2">
    <source>
        <dbReference type="ARBA" id="ARBA00004123"/>
    </source>
</evidence>
<evidence type="ECO:0000313" key="13">
    <source>
        <dbReference type="Proteomes" id="UP000007266"/>
    </source>
</evidence>
<dbReference type="InterPro" id="IPR047857">
    <property type="entry name" value="Snurportin1_C"/>
</dbReference>
<evidence type="ECO:0000256" key="1">
    <source>
        <dbReference type="ARBA" id="ARBA00003975"/>
    </source>
</evidence>
<evidence type="ECO:0000256" key="3">
    <source>
        <dbReference type="ARBA" id="ARBA00004496"/>
    </source>
</evidence>
<dbReference type="GO" id="GO:0061015">
    <property type="term" value="P:snRNA import into nucleus"/>
    <property type="evidence" value="ECO:0007669"/>
    <property type="project" value="InterPro"/>
</dbReference>
<feature type="domain" description="Snurportin-1 m3G cap-binding" evidence="11">
    <location>
        <begin position="61"/>
        <end position="241"/>
    </location>
</feature>
<keyword evidence="13" id="KW-1185">Reference proteome</keyword>
<dbReference type="SUPFAM" id="SSF56091">
    <property type="entry name" value="DNA ligase/mRNA capping enzyme, catalytic domain"/>
    <property type="match status" value="1"/>
</dbReference>
<dbReference type="PANTHER" id="PTHR13403">
    <property type="entry name" value="SNURPORTIN1 RNUT1 PROTEIN RNA, U TRANSPORTER 1"/>
    <property type="match status" value="1"/>
</dbReference>
<dbReference type="PANTHER" id="PTHR13403:SF6">
    <property type="entry name" value="SNURPORTIN-1"/>
    <property type="match status" value="1"/>
</dbReference>
<evidence type="ECO:0000256" key="7">
    <source>
        <dbReference type="ARBA" id="ARBA00022490"/>
    </source>
</evidence>
<dbReference type="STRING" id="7070.D6WHC5"/>
<organism evidence="12 13">
    <name type="scientific">Tribolium castaneum</name>
    <name type="common">Red flour beetle</name>
    <dbReference type="NCBI Taxonomy" id="7070"/>
    <lineage>
        <taxon>Eukaryota</taxon>
        <taxon>Metazoa</taxon>
        <taxon>Ecdysozoa</taxon>
        <taxon>Arthropoda</taxon>
        <taxon>Hexapoda</taxon>
        <taxon>Insecta</taxon>
        <taxon>Pterygota</taxon>
        <taxon>Neoptera</taxon>
        <taxon>Endopterygota</taxon>
        <taxon>Coleoptera</taxon>
        <taxon>Polyphaga</taxon>
        <taxon>Cucujiformia</taxon>
        <taxon>Tenebrionidae</taxon>
        <taxon>Tenebrionidae incertae sedis</taxon>
        <taxon>Tribolium</taxon>
    </lineage>
</organism>
<feature type="compositionally biased region" description="Acidic residues" evidence="10">
    <location>
        <begin position="285"/>
        <end position="302"/>
    </location>
</feature>
<sequence length="302" mass="35452">MAFTQEKKRQLFLQKQKEKRSETFDEKRDLSELFAGDSTEPMECESLSRKKHFKKCPFGYKLMGSEWCTEVPDDLPDNWLIKLCPEGIRYLVVANKAITTCYYRNGRPSFTFKSKLPGGNPDCGHKFTVLDCIYNKDVNTLFIYDVLAWNSMSLINAEVQMRFFWLKSKFDELPELSSINERKNFRFMLVDFFLAEVALLQDHLFTPFVANGVELSLDGVLFYHKEGHYVFGDSPLVWWLRTFMLPELLNIDVPPLHLRNKPDDYESIQQYSSKKKKKSKKESSDSMEMEQLENECENVDLE</sequence>
<dbReference type="InterPro" id="IPR017336">
    <property type="entry name" value="Snurportin-1"/>
</dbReference>
<dbReference type="Proteomes" id="UP000007266">
    <property type="component" value="Linkage group 3"/>
</dbReference>
<dbReference type="GO" id="GO:0005634">
    <property type="term" value="C:nucleus"/>
    <property type="evidence" value="ECO:0007669"/>
    <property type="project" value="UniProtKB-SubCell"/>
</dbReference>
<evidence type="ECO:0000259" key="11">
    <source>
        <dbReference type="Pfam" id="PF21974"/>
    </source>
</evidence>
<evidence type="ECO:0000256" key="10">
    <source>
        <dbReference type="SAM" id="MobiDB-lite"/>
    </source>
</evidence>
<evidence type="ECO:0000256" key="8">
    <source>
        <dbReference type="ARBA" id="ARBA00022884"/>
    </source>
</evidence>
<evidence type="ECO:0000256" key="9">
    <source>
        <dbReference type="ARBA" id="ARBA00023242"/>
    </source>
</evidence>
<dbReference type="HOGENOM" id="CLU_056809_0_0_1"/>
<accession>D6WHC5</accession>
<comment type="subcellular location">
    <subcellularLocation>
        <location evidence="3">Cytoplasm</location>
    </subcellularLocation>
    <subcellularLocation>
        <location evidence="2">Nucleus</location>
    </subcellularLocation>
</comment>